<reference evidence="1 2" key="2">
    <citation type="journal article" date="2022" name="Mol. Ecol. Resour.">
        <title>The genomes of chicory, endive, great burdock and yacon provide insights into Asteraceae paleo-polyploidization history and plant inulin production.</title>
        <authorList>
            <person name="Fan W."/>
            <person name="Wang S."/>
            <person name="Wang H."/>
            <person name="Wang A."/>
            <person name="Jiang F."/>
            <person name="Liu H."/>
            <person name="Zhao H."/>
            <person name="Xu D."/>
            <person name="Zhang Y."/>
        </authorList>
    </citation>
    <scope>NUCLEOTIDE SEQUENCE [LARGE SCALE GENOMIC DNA]</scope>
    <source>
        <strain evidence="2">cv. Punajuju</strain>
        <tissue evidence="1">Leaves</tissue>
    </source>
</reference>
<name>A0ACB9D072_CICIN</name>
<comment type="caution">
    <text evidence="1">The sequence shown here is derived from an EMBL/GenBank/DDBJ whole genome shotgun (WGS) entry which is preliminary data.</text>
</comment>
<reference evidence="2" key="1">
    <citation type="journal article" date="2022" name="Mol. Ecol. Resour.">
        <title>The genomes of chicory, endive, great burdock and yacon provide insights into Asteraceae palaeo-polyploidization history and plant inulin production.</title>
        <authorList>
            <person name="Fan W."/>
            <person name="Wang S."/>
            <person name="Wang H."/>
            <person name="Wang A."/>
            <person name="Jiang F."/>
            <person name="Liu H."/>
            <person name="Zhao H."/>
            <person name="Xu D."/>
            <person name="Zhang Y."/>
        </authorList>
    </citation>
    <scope>NUCLEOTIDE SEQUENCE [LARGE SCALE GENOMIC DNA]</scope>
    <source>
        <strain evidence="2">cv. Punajuju</strain>
    </source>
</reference>
<evidence type="ECO:0000313" key="2">
    <source>
        <dbReference type="Proteomes" id="UP001055811"/>
    </source>
</evidence>
<protein>
    <submittedName>
        <fullName evidence="1">Uncharacterized protein</fullName>
    </submittedName>
</protein>
<gene>
    <name evidence="1" type="ORF">L2E82_30297</name>
</gene>
<accession>A0ACB9D072</accession>
<organism evidence="1 2">
    <name type="scientific">Cichorium intybus</name>
    <name type="common">Chicory</name>
    <dbReference type="NCBI Taxonomy" id="13427"/>
    <lineage>
        <taxon>Eukaryota</taxon>
        <taxon>Viridiplantae</taxon>
        <taxon>Streptophyta</taxon>
        <taxon>Embryophyta</taxon>
        <taxon>Tracheophyta</taxon>
        <taxon>Spermatophyta</taxon>
        <taxon>Magnoliopsida</taxon>
        <taxon>eudicotyledons</taxon>
        <taxon>Gunneridae</taxon>
        <taxon>Pentapetalae</taxon>
        <taxon>asterids</taxon>
        <taxon>campanulids</taxon>
        <taxon>Asterales</taxon>
        <taxon>Asteraceae</taxon>
        <taxon>Cichorioideae</taxon>
        <taxon>Cichorieae</taxon>
        <taxon>Cichoriinae</taxon>
        <taxon>Cichorium</taxon>
    </lineage>
</organism>
<proteinExistence type="predicted"/>
<keyword evidence="2" id="KW-1185">Reference proteome</keyword>
<evidence type="ECO:0000313" key="1">
    <source>
        <dbReference type="EMBL" id="KAI3739885.1"/>
    </source>
</evidence>
<sequence length="132" mass="15354">MTEIFNDCAERQLSQLLYAVLFFHASEYLLAIACHGKSKVTIESLLISKNYIKTHEKKIWEAAIKELIDKITVLKQDHYKLSREAHECVDSVPDLENMVYAVQAFVVMCEDLKMKYSEEQVNLMLQKSHFLP</sequence>
<dbReference type="Proteomes" id="UP001055811">
    <property type="component" value="Linkage Group LG05"/>
</dbReference>
<dbReference type="EMBL" id="CM042013">
    <property type="protein sequence ID" value="KAI3739885.1"/>
    <property type="molecule type" value="Genomic_DNA"/>
</dbReference>